<dbReference type="RefSeq" id="WP_343784799.1">
    <property type="nucleotide sequence ID" value="NZ_BAAAFH010000003.1"/>
</dbReference>
<dbReference type="PROSITE" id="PS51257">
    <property type="entry name" value="PROKAR_LIPOPROTEIN"/>
    <property type="match status" value="1"/>
</dbReference>
<comment type="caution">
    <text evidence="1">The sequence shown here is derived from an EMBL/GenBank/DDBJ whole genome shotgun (WGS) entry which is preliminary data.</text>
</comment>
<sequence>MELRTNNLLHLFLILSGVILSSCLKEYPVPVSGNSGISETVTVEMGETYKNQIYYDLEENVIVDIKDKDAWDIALTCSDTSYHLLLNSAKIMGAVHLENATLQSSVSTSGHEWEYESPEGYYAQSALYNWDAKGGIYLVDAGLNYLGQHQGYYKMQAELVENGVKIRWVKTGETEEHEFILQKDPAYNSVGLSFIHSDFVETEPPADSWDLKFSVYTHIFEGHMPYSVVGALVNPNKSFALKTENPFSETDFNTLQGVTLKSELNTIGYDWKEFNFDQSLYEVYSHFTYLIQTRNEMAFKLRFVDFYSPDGVKGYPTFELESL</sequence>
<dbReference type="CDD" id="cd12105">
    <property type="entry name" value="HmuY"/>
    <property type="match status" value="1"/>
</dbReference>
<evidence type="ECO:0000313" key="1">
    <source>
        <dbReference type="EMBL" id="GAA0874096.1"/>
    </source>
</evidence>
<name>A0ABN1MMB2_9FLAO</name>
<gene>
    <name evidence="1" type="ORF">GCM10009118_05040</name>
</gene>
<reference evidence="1 2" key="1">
    <citation type="journal article" date="2019" name="Int. J. Syst. Evol. Microbiol.">
        <title>The Global Catalogue of Microorganisms (GCM) 10K type strain sequencing project: providing services to taxonomists for standard genome sequencing and annotation.</title>
        <authorList>
            <consortium name="The Broad Institute Genomics Platform"/>
            <consortium name="The Broad Institute Genome Sequencing Center for Infectious Disease"/>
            <person name="Wu L."/>
            <person name="Ma J."/>
        </authorList>
    </citation>
    <scope>NUCLEOTIDE SEQUENCE [LARGE SCALE GENOMIC DNA]</scope>
    <source>
        <strain evidence="1 2">JCM 16083</strain>
    </source>
</reference>
<organism evidence="1 2">
    <name type="scientific">Wandonia haliotis</name>
    <dbReference type="NCBI Taxonomy" id="574963"/>
    <lineage>
        <taxon>Bacteria</taxon>
        <taxon>Pseudomonadati</taxon>
        <taxon>Bacteroidota</taxon>
        <taxon>Flavobacteriia</taxon>
        <taxon>Flavobacteriales</taxon>
        <taxon>Crocinitomicaceae</taxon>
        <taxon>Wandonia</taxon>
    </lineage>
</organism>
<protein>
    <recommendedName>
        <fullName evidence="3">HmuY protein</fullName>
    </recommendedName>
</protein>
<dbReference type="Proteomes" id="UP001501126">
    <property type="component" value="Unassembled WGS sequence"/>
</dbReference>
<accession>A0ABN1MMB2</accession>
<dbReference type="InterPro" id="IPR025921">
    <property type="entry name" value="HmuY"/>
</dbReference>
<evidence type="ECO:0000313" key="2">
    <source>
        <dbReference type="Proteomes" id="UP001501126"/>
    </source>
</evidence>
<dbReference type="Pfam" id="PF14064">
    <property type="entry name" value="HmuY"/>
    <property type="match status" value="1"/>
</dbReference>
<evidence type="ECO:0008006" key="3">
    <source>
        <dbReference type="Google" id="ProtNLM"/>
    </source>
</evidence>
<keyword evidence="2" id="KW-1185">Reference proteome</keyword>
<proteinExistence type="predicted"/>
<dbReference type="EMBL" id="BAAAFH010000003">
    <property type="protein sequence ID" value="GAA0874096.1"/>
    <property type="molecule type" value="Genomic_DNA"/>
</dbReference>